<reference evidence="4" key="1">
    <citation type="submission" date="2018-06" db="EMBL/GenBank/DDBJ databases">
        <title>Genome assembly of Danube salmon.</title>
        <authorList>
            <person name="Macqueen D.J."/>
            <person name="Gundappa M.K."/>
        </authorList>
    </citation>
    <scope>NUCLEOTIDE SEQUENCE [LARGE SCALE GENOMIC DNA]</scope>
</reference>
<dbReference type="GeneTree" id="ENSGT00940000156484"/>
<dbReference type="AlphaFoldDB" id="A0A4W5MLN2"/>
<keyword evidence="4" id="KW-1185">Reference proteome</keyword>
<evidence type="ECO:0000313" key="3">
    <source>
        <dbReference type="Ensembl" id="ENSHHUP00000038713.1"/>
    </source>
</evidence>
<dbReference type="PANTHER" id="PTHR45820:SF1">
    <property type="entry name" value="PROTON-COUPLED ZINC ANTIPORTER SLC30A1"/>
    <property type="match status" value="1"/>
</dbReference>
<dbReference type="GO" id="GO:0019855">
    <property type="term" value="F:calcium channel inhibitor activity"/>
    <property type="evidence" value="ECO:0007669"/>
    <property type="project" value="TreeGrafter"/>
</dbReference>
<dbReference type="STRING" id="62062.ENSHHUP00000038713"/>
<proteinExistence type="inferred from homology"/>
<name>A0A4W5MLN2_9TELE</name>
<dbReference type="Proteomes" id="UP000314982">
    <property type="component" value="Unassembled WGS sequence"/>
</dbReference>
<dbReference type="GO" id="GO:0005783">
    <property type="term" value="C:endoplasmic reticulum"/>
    <property type="evidence" value="ECO:0007669"/>
    <property type="project" value="TreeGrafter"/>
</dbReference>
<accession>A0A4W5MLN2</accession>
<dbReference type="GO" id="GO:0005794">
    <property type="term" value="C:Golgi apparatus"/>
    <property type="evidence" value="ECO:0007669"/>
    <property type="project" value="TreeGrafter"/>
</dbReference>
<protein>
    <submittedName>
        <fullName evidence="3">Uncharacterized protein</fullName>
    </submittedName>
</protein>
<organism evidence="3 4">
    <name type="scientific">Hucho hucho</name>
    <name type="common">huchen</name>
    <dbReference type="NCBI Taxonomy" id="62062"/>
    <lineage>
        <taxon>Eukaryota</taxon>
        <taxon>Metazoa</taxon>
        <taxon>Chordata</taxon>
        <taxon>Craniata</taxon>
        <taxon>Vertebrata</taxon>
        <taxon>Euteleostomi</taxon>
        <taxon>Actinopterygii</taxon>
        <taxon>Neopterygii</taxon>
        <taxon>Teleostei</taxon>
        <taxon>Protacanthopterygii</taxon>
        <taxon>Salmoniformes</taxon>
        <taxon>Salmonidae</taxon>
        <taxon>Salmoninae</taxon>
        <taxon>Hucho</taxon>
    </lineage>
</organism>
<dbReference type="PANTHER" id="PTHR45820">
    <property type="entry name" value="FI23527P1"/>
    <property type="match status" value="1"/>
</dbReference>
<dbReference type="GO" id="GO:0006882">
    <property type="term" value="P:intracellular zinc ion homeostasis"/>
    <property type="evidence" value="ECO:0007669"/>
    <property type="project" value="TreeGrafter"/>
</dbReference>
<reference evidence="3" key="2">
    <citation type="submission" date="2025-08" db="UniProtKB">
        <authorList>
            <consortium name="Ensembl"/>
        </authorList>
    </citation>
    <scope>IDENTIFICATION</scope>
</reference>
<dbReference type="Ensembl" id="ENSHHUT00000040236.1">
    <property type="protein sequence ID" value="ENSHHUP00000038713.1"/>
    <property type="gene ID" value="ENSHHUG00000024122.1"/>
</dbReference>
<evidence type="ECO:0000313" key="4">
    <source>
        <dbReference type="Proteomes" id="UP000314982"/>
    </source>
</evidence>
<keyword evidence="2" id="KW-0862">Zinc</keyword>
<dbReference type="GO" id="GO:0010312">
    <property type="term" value="P:detoxification of zinc ion"/>
    <property type="evidence" value="ECO:0007669"/>
    <property type="project" value="TreeGrafter"/>
</dbReference>
<sequence length="235" mass="26036">MSYVITNQVFYVPYSTEIPNKDNLVVHMKDISLEDWNESHHDSASQLNMQGVFLHLLGDAPGSVIVVVNALTFTYVWQPCHAGETCVNPCYNSHDYTDHHQQHVNATLITMLGSSTQTTVHLLAGSRIIATAHIKCLDPASYMDVAMQIKGLFHEEGIHATTVQPEFVTVNFESNIYVCELSCRMQCAPKLCCGSFDRTGLGGPVREEVSGLSLKVKTVILSNQFSMCNLITQLN</sequence>
<dbReference type="GO" id="GO:0016020">
    <property type="term" value="C:membrane"/>
    <property type="evidence" value="ECO:0007669"/>
    <property type="project" value="TreeGrafter"/>
</dbReference>
<reference evidence="3" key="3">
    <citation type="submission" date="2025-09" db="UniProtKB">
        <authorList>
            <consortium name="Ensembl"/>
        </authorList>
    </citation>
    <scope>IDENTIFICATION</scope>
</reference>
<evidence type="ECO:0000256" key="1">
    <source>
        <dbReference type="ARBA" id="ARBA00008873"/>
    </source>
</evidence>
<evidence type="ECO:0000256" key="2">
    <source>
        <dbReference type="ARBA" id="ARBA00022833"/>
    </source>
</evidence>
<dbReference type="GO" id="GO:0005385">
    <property type="term" value="F:zinc ion transmembrane transporter activity"/>
    <property type="evidence" value="ECO:0007669"/>
    <property type="project" value="TreeGrafter"/>
</dbReference>
<comment type="similarity">
    <text evidence="1">Belongs to the cation diffusion facilitator (CDF) transporter (TC 2.A.4) family. SLC30A subfamily.</text>
</comment>